<dbReference type="Pfam" id="PF23227">
    <property type="entry name" value="HEAT_MROH2B_C"/>
    <property type="match status" value="1"/>
</dbReference>
<feature type="domain" description="MROH2B-like HEAT-repeats" evidence="4">
    <location>
        <begin position="266"/>
        <end position="922"/>
    </location>
</feature>
<dbReference type="Gene3D" id="1.25.10.10">
    <property type="entry name" value="Leucine-rich Repeat Variant"/>
    <property type="match status" value="3"/>
</dbReference>
<evidence type="ECO:0000259" key="6">
    <source>
        <dbReference type="Pfam" id="PF23227"/>
    </source>
</evidence>
<dbReference type="STRING" id="6573.A0A210QHK2"/>
<dbReference type="PANTHER" id="PTHR23120:SF0">
    <property type="entry name" value="MAESTRO HEAT-LIKE REPEAT FAMILY MEMBER 1"/>
    <property type="match status" value="1"/>
</dbReference>
<dbReference type="EMBL" id="NEDP02003643">
    <property type="protein sequence ID" value="OWF48217.1"/>
    <property type="molecule type" value="Genomic_DNA"/>
</dbReference>
<dbReference type="PROSITE" id="PS50077">
    <property type="entry name" value="HEAT_REPEAT"/>
    <property type="match status" value="1"/>
</dbReference>
<sequence length="1671" mass="187397">MIMPGPDEDMIRSTGGQVDDLTMALIDAAYDRDDECQEQICNALFDMGRQKPALVLSSCYAYLKKHSKLVKEHRVVLLQCMERIIKEKLGDIDTGLAIDVVKQAALELTLSKEVVPDWQTAASGVLVAIGAKYCDEVMDEMLQRFQPGQLPHFFVVQTIGNLAQANVYRMVPHLTAVLGTMLPMLGMAKHDNMRWVFSAALSKFCEAVIEYCANIDKAPDQSVTKDRFSQEVASAFDVLFNSWLQSKEIKLRLTIVEALGHMTHLMAKEKLDEQLPRILQGILGLYKRHPEPLHITTGLCSVLDAVCVEDNTVLEPHLEQLLGTLFPQIFNTPDYNNPNSIKNHNEVLRCFAILARSFSGKLTGILLAKLENNNEKTKIGILTIFKHLINAATESMADKQEVVVSGLKSMVLEQNNKIKKIFAQVVIAMAHHNYLELEGGQQMMEFIVKQCSLPNDPPGKRSPDPEYVTNKQLKLMCDNVLQLLTTTVEDMEQVLWPYLLELIVPEQYTEAAGVLCKCLSHLSNKKREENADDYEIDYETQANVPKPPVMIARLMVLAGRPTNGRDRGVHVLMTMKGLVPNLDENLVDLWDTVIPKLIQFLEDATREDTFSQQNWEDLFLKLLSKSLDVMENEDWTAELGETFGNQISLYNNYSEEKNFLYKCLGVVMRKSNKKDFVNKHLDLIFSTIRHSDQTEREGCAIAMGFCAASHLDAVLTKLESVAKNEMSQKSGGLFSFMKDRSEADIERTKATLMLCYGFVALFSPPTLIVSRMEATILRGIQPYFANVKDMGVKQNLIRTVDLIGKALHPDHLKSQYNFSNRGEFLNHLQSYMKAESTTSITNETRALAMKSCATLVKLDPKLSEAEIFDLIKTATDCLFVLPKEGLSPKKGKEEAYDQMLEAEVLLQSTTEAMHDLICVILSKELTPNGLDCVFKHMMKWFFELDDHRRVRSLETLLMAEEYILENMDPSSEDIKGFENECTVLARLVPRCTDPNTQVRQLAVDCIQVVLKMASRIDGNPADYKDPMIDALSTLKERLEKGDPTVLFSVINDLAKVIAKKLPADQLRTFMEVLQEGLLDPQSHSSSGACVVLNGMMKARGGEVLKQVGNIVSSLHEKLGQIEFAQTRTGTLRTIRTLTSYHLSSVMQSLLNFPLPYDANVVEIWQILSQDAQIASSMIDHLLETLQRTLPYEERTDGDRTIKNATVAPLAVTCAMKVIFDVEETEEQVNKNYHRLFAALVLRMGSSVGVKPLKQKSKTLRQKLFPQDREEKPKDKKRAAALAASSPKIPTCSQSAVAAFKSFLERTKTKDIQEGLEEEECWGKLEDEDNYTEAFTTLTRLIVTSTVAGPHTSQIVACLTSSLSSLYETQRVTTAAFFAELINQKCADDDTLVELVMNSLLGRLVDSSHVVRMLCIRGLGNVSSMGQDQVQRYSTTVLSAMMAGMDDKEDPDDDITIQAMSGLSRVLPEIDESHIRAILINVALRIRPCFEKEKEGVRAQSYILFGNLSRFGDGPSKAPFLEQIHSNLVSLLLHLNDPKKEVIKACKGALRQLGPLMESEDVNSKFQKHLLEDGNLHYGEFMNDLSKVLIQDFPDKVNFYAMGCVAFFKSSWPEIKSNAALFIGFLLVNLPNGKHGLISKEHICSALIMLLKDSTPEVRAKAAEAISLLYEY</sequence>
<dbReference type="InterPro" id="IPR045206">
    <property type="entry name" value="Maestro_heat-like_prot"/>
</dbReference>
<evidence type="ECO:0000259" key="3">
    <source>
        <dbReference type="Pfam" id="PF21047"/>
    </source>
</evidence>
<feature type="repeat" description="HEAT" evidence="2">
    <location>
        <begin position="1642"/>
        <end position="1671"/>
    </location>
</feature>
<dbReference type="PANTHER" id="PTHR23120">
    <property type="entry name" value="MAESTRO-RELATED HEAT DOMAIN-CONTAINING"/>
    <property type="match status" value="1"/>
</dbReference>
<evidence type="ECO:0000259" key="4">
    <source>
        <dbReference type="Pfam" id="PF23210"/>
    </source>
</evidence>
<feature type="domain" description="MROH2B-like N-terminal HEAT-repeats" evidence="5">
    <location>
        <begin position="44"/>
        <end position="263"/>
    </location>
</feature>
<organism evidence="7 8">
    <name type="scientific">Mizuhopecten yessoensis</name>
    <name type="common">Japanese scallop</name>
    <name type="synonym">Patinopecten yessoensis</name>
    <dbReference type="NCBI Taxonomy" id="6573"/>
    <lineage>
        <taxon>Eukaryota</taxon>
        <taxon>Metazoa</taxon>
        <taxon>Spiralia</taxon>
        <taxon>Lophotrochozoa</taxon>
        <taxon>Mollusca</taxon>
        <taxon>Bivalvia</taxon>
        <taxon>Autobranchia</taxon>
        <taxon>Pteriomorphia</taxon>
        <taxon>Pectinida</taxon>
        <taxon>Pectinoidea</taxon>
        <taxon>Pectinidae</taxon>
        <taxon>Mizuhopecten</taxon>
    </lineage>
</organism>
<comment type="caution">
    <text evidence="7">The sequence shown here is derived from an EMBL/GenBank/DDBJ whole genome shotgun (WGS) entry which is preliminary data.</text>
</comment>
<dbReference type="GO" id="GO:0005737">
    <property type="term" value="C:cytoplasm"/>
    <property type="evidence" value="ECO:0007669"/>
    <property type="project" value="TreeGrafter"/>
</dbReference>
<evidence type="ECO:0000256" key="1">
    <source>
        <dbReference type="ARBA" id="ARBA00022737"/>
    </source>
</evidence>
<accession>A0A210QHK2</accession>
<dbReference type="Pfam" id="PF23221">
    <property type="entry name" value="HEAT_MROH2B_1st"/>
    <property type="match status" value="1"/>
</dbReference>
<dbReference type="Pfam" id="PF23210">
    <property type="entry name" value="HEAT_Maestro_2"/>
    <property type="match status" value="1"/>
</dbReference>
<evidence type="ECO:0000313" key="7">
    <source>
        <dbReference type="EMBL" id="OWF48217.1"/>
    </source>
</evidence>
<feature type="domain" description="Maestro/Maestro-like HEAT-repeats" evidence="6">
    <location>
        <begin position="1395"/>
        <end position="1668"/>
    </location>
</feature>
<dbReference type="InterPro" id="IPR011989">
    <property type="entry name" value="ARM-like"/>
</dbReference>
<reference evidence="7 8" key="1">
    <citation type="journal article" date="2017" name="Nat. Ecol. Evol.">
        <title>Scallop genome provides insights into evolution of bilaterian karyotype and development.</title>
        <authorList>
            <person name="Wang S."/>
            <person name="Zhang J."/>
            <person name="Jiao W."/>
            <person name="Li J."/>
            <person name="Xun X."/>
            <person name="Sun Y."/>
            <person name="Guo X."/>
            <person name="Huan P."/>
            <person name="Dong B."/>
            <person name="Zhang L."/>
            <person name="Hu X."/>
            <person name="Sun X."/>
            <person name="Wang J."/>
            <person name="Zhao C."/>
            <person name="Wang Y."/>
            <person name="Wang D."/>
            <person name="Huang X."/>
            <person name="Wang R."/>
            <person name="Lv J."/>
            <person name="Li Y."/>
            <person name="Zhang Z."/>
            <person name="Liu B."/>
            <person name="Lu W."/>
            <person name="Hui Y."/>
            <person name="Liang J."/>
            <person name="Zhou Z."/>
            <person name="Hou R."/>
            <person name="Li X."/>
            <person name="Liu Y."/>
            <person name="Li H."/>
            <person name="Ning X."/>
            <person name="Lin Y."/>
            <person name="Zhao L."/>
            <person name="Xing Q."/>
            <person name="Dou J."/>
            <person name="Li Y."/>
            <person name="Mao J."/>
            <person name="Guo H."/>
            <person name="Dou H."/>
            <person name="Li T."/>
            <person name="Mu C."/>
            <person name="Jiang W."/>
            <person name="Fu Q."/>
            <person name="Fu X."/>
            <person name="Miao Y."/>
            <person name="Liu J."/>
            <person name="Yu Q."/>
            <person name="Li R."/>
            <person name="Liao H."/>
            <person name="Li X."/>
            <person name="Kong Y."/>
            <person name="Jiang Z."/>
            <person name="Chourrout D."/>
            <person name="Li R."/>
            <person name="Bao Z."/>
        </authorList>
    </citation>
    <scope>NUCLEOTIDE SEQUENCE [LARGE SCALE GENOMIC DNA]</scope>
    <source>
        <strain evidence="7 8">PY_sf001</strain>
    </source>
</reference>
<evidence type="ECO:0000256" key="2">
    <source>
        <dbReference type="PROSITE-ProRule" id="PRU00103"/>
    </source>
</evidence>
<dbReference type="Proteomes" id="UP000242188">
    <property type="component" value="Unassembled WGS sequence"/>
</dbReference>
<dbReference type="InterPro" id="IPR055408">
    <property type="entry name" value="HEAT_MROH2B-like"/>
</dbReference>
<evidence type="ECO:0000259" key="5">
    <source>
        <dbReference type="Pfam" id="PF23221"/>
    </source>
</evidence>
<dbReference type="InterPro" id="IPR048465">
    <property type="entry name" value="Maestro-like_HEAT"/>
</dbReference>
<dbReference type="OrthoDB" id="1884734at2759"/>
<dbReference type="InterPro" id="IPR016024">
    <property type="entry name" value="ARM-type_fold"/>
</dbReference>
<dbReference type="InterPro" id="IPR055406">
    <property type="entry name" value="HEAT_Maestro"/>
</dbReference>
<dbReference type="SUPFAM" id="SSF48371">
    <property type="entry name" value="ARM repeat"/>
    <property type="match status" value="2"/>
</dbReference>
<dbReference type="Pfam" id="PF21047">
    <property type="entry name" value="HEAT_Maestro"/>
    <property type="match status" value="1"/>
</dbReference>
<gene>
    <name evidence="7" type="ORF">KP79_PYT14496</name>
</gene>
<evidence type="ECO:0000313" key="8">
    <source>
        <dbReference type="Proteomes" id="UP000242188"/>
    </source>
</evidence>
<dbReference type="InterPro" id="IPR056282">
    <property type="entry name" value="MROH2B-like_N_HEAT"/>
</dbReference>
<name>A0A210QHK2_MIZYE</name>
<dbReference type="InterPro" id="IPR021133">
    <property type="entry name" value="HEAT_type_2"/>
</dbReference>
<keyword evidence="8" id="KW-1185">Reference proteome</keyword>
<protein>
    <submittedName>
        <fullName evidence="7">Maestro heat-like repeat-containing protein family member 1</fullName>
    </submittedName>
</protein>
<proteinExistence type="predicted"/>
<keyword evidence="1" id="KW-0677">Repeat</keyword>
<feature type="domain" description="Maestro-like HEAT-repeats" evidence="3">
    <location>
        <begin position="947"/>
        <end position="1176"/>
    </location>
</feature>